<sequence>MQKPSAAERMVELVRWARRRLLLPATLGTREVVFKVDTGASCSLVPWDDVQKGGLEDLVDLQPAKVGGLQVCGILRAPLMCKRSIALWGLIYVSGECKEPLLGLDVLFNHRCSLVPSRSLPHLVVREMACRVPRSVPLTRHPVTLNGHPADAFLDTGASHSLIPLDLVHALGLTVVQRQRAVTLFFTDGSEDSTEYVPHVCICLGPQEALQGERGGWEVRGRELDVYGRHGDLILGMNVLRKFRMAFHEDYRMEMSPLH</sequence>
<dbReference type="AlphaFoldDB" id="A0A0P4WHU0"/>
<dbReference type="Pfam" id="PF13650">
    <property type="entry name" value="Asp_protease_2"/>
    <property type="match status" value="1"/>
</dbReference>
<proteinExistence type="predicted"/>
<protein>
    <recommendedName>
        <fullName evidence="2">Peptidase A2 domain-containing protein</fullName>
    </recommendedName>
</protein>
<name>A0A0P4WHU0_SCYOL</name>
<evidence type="ECO:0008006" key="2">
    <source>
        <dbReference type="Google" id="ProtNLM"/>
    </source>
</evidence>
<evidence type="ECO:0000313" key="1">
    <source>
        <dbReference type="EMBL" id="JAI65471.1"/>
    </source>
</evidence>
<organism evidence="1">
    <name type="scientific">Scylla olivacea</name>
    <name type="common">Orange mud crab</name>
    <name type="synonym">Cancer olivacea</name>
    <dbReference type="NCBI Taxonomy" id="85551"/>
    <lineage>
        <taxon>Eukaryota</taxon>
        <taxon>Metazoa</taxon>
        <taxon>Ecdysozoa</taxon>
        <taxon>Arthropoda</taxon>
        <taxon>Crustacea</taxon>
        <taxon>Multicrustacea</taxon>
        <taxon>Malacostraca</taxon>
        <taxon>Eumalacostraca</taxon>
        <taxon>Eucarida</taxon>
        <taxon>Decapoda</taxon>
        <taxon>Pleocyemata</taxon>
        <taxon>Brachyura</taxon>
        <taxon>Eubrachyura</taxon>
        <taxon>Portunoidea</taxon>
        <taxon>Portunidae</taxon>
        <taxon>Portuninae</taxon>
        <taxon>Scylla</taxon>
    </lineage>
</organism>
<dbReference type="Gene3D" id="2.40.70.10">
    <property type="entry name" value="Acid Proteases"/>
    <property type="match status" value="2"/>
</dbReference>
<dbReference type="InterPro" id="IPR021109">
    <property type="entry name" value="Peptidase_aspartic_dom_sf"/>
</dbReference>
<dbReference type="SUPFAM" id="SSF50630">
    <property type="entry name" value="Acid proteases"/>
    <property type="match status" value="2"/>
</dbReference>
<dbReference type="CDD" id="cd00303">
    <property type="entry name" value="retropepsin_like"/>
    <property type="match status" value="1"/>
</dbReference>
<accession>A0A0P4WHU0</accession>
<reference evidence="1" key="1">
    <citation type="submission" date="2015-09" db="EMBL/GenBank/DDBJ databases">
        <title>Scylla olivacea transcriptome.</title>
        <authorList>
            <person name="Ikhwanuddin M."/>
        </authorList>
    </citation>
    <scope>NUCLEOTIDE SEQUENCE</scope>
</reference>
<dbReference type="EMBL" id="GDRN01059778">
    <property type="protein sequence ID" value="JAI65471.1"/>
    <property type="molecule type" value="Transcribed_RNA"/>
</dbReference>